<dbReference type="InterPro" id="IPR027304">
    <property type="entry name" value="Trigger_fact/SurA_dom_sf"/>
</dbReference>
<dbReference type="EMBL" id="PFGP01000106">
    <property type="protein sequence ID" value="PIW66201.1"/>
    <property type="molecule type" value="Genomic_DNA"/>
</dbReference>
<dbReference type="InterPro" id="IPR050245">
    <property type="entry name" value="PrsA_foldase"/>
</dbReference>
<evidence type="ECO:0000259" key="8">
    <source>
        <dbReference type="PROSITE" id="PS50198"/>
    </source>
</evidence>
<comment type="caution">
    <text evidence="9">The sequence shown here is derived from an EMBL/GenBank/DDBJ whole genome shotgun (WGS) entry which is preliminary data.</text>
</comment>
<dbReference type="EC" id="5.2.1.8" evidence="2"/>
<name>A0A2J0LEB7_9BACT</name>
<evidence type="ECO:0000256" key="1">
    <source>
        <dbReference type="ARBA" id="ARBA00000971"/>
    </source>
</evidence>
<accession>A0A2J0LEB7</accession>
<dbReference type="PANTHER" id="PTHR47245:SF1">
    <property type="entry name" value="FOLDASE PROTEIN PRSA"/>
    <property type="match status" value="1"/>
</dbReference>
<keyword evidence="3" id="KW-0732">Signal</keyword>
<dbReference type="InterPro" id="IPR019734">
    <property type="entry name" value="TPR_rpt"/>
</dbReference>
<dbReference type="GO" id="GO:0003755">
    <property type="term" value="F:peptidyl-prolyl cis-trans isomerase activity"/>
    <property type="evidence" value="ECO:0007669"/>
    <property type="project" value="UniProtKB-KW"/>
</dbReference>
<protein>
    <recommendedName>
        <fullName evidence="2">peptidylprolyl isomerase</fullName>
        <ecNumber evidence="2">5.2.1.8</ecNumber>
    </recommendedName>
</protein>
<feature type="domain" description="PpiC" evidence="8">
    <location>
        <begin position="266"/>
        <end position="363"/>
    </location>
</feature>
<dbReference type="InterPro" id="IPR011990">
    <property type="entry name" value="TPR-like_helical_dom_sf"/>
</dbReference>
<dbReference type="Pfam" id="PF13145">
    <property type="entry name" value="Rotamase_2"/>
    <property type="match status" value="1"/>
</dbReference>
<dbReference type="SUPFAM" id="SSF109998">
    <property type="entry name" value="Triger factor/SurA peptide-binding domain-like"/>
    <property type="match status" value="1"/>
</dbReference>
<dbReference type="InterPro" id="IPR046357">
    <property type="entry name" value="PPIase_dom_sf"/>
</dbReference>
<dbReference type="Gene3D" id="1.25.40.10">
    <property type="entry name" value="Tetratricopeptide repeat domain"/>
    <property type="match status" value="1"/>
</dbReference>
<dbReference type="PANTHER" id="PTHR47245">
    <property type="entry name" value="PEPTIDYLPROLYL ISOMERASE"/>
    <property type="match status" value="1"/>
</dbReference>
<organism evidence="9 10">
    <name type="scientific">Candidatus Taenaricola geysiri</name>
    <dbReference type="NCBI Taxonomy" id="1974752"/>
    <lineage>
        <taxon>Bacteria</taxon>
        <taxon>Pseudomonadati</taxon>
        <taxon>Candidatus Omnitrophota</taxon>
        <taxon>Candidatus Taenaricola</taxon>
    </lineage>
</organism>
<reference evidence="9 10" key="1">
    <citation type="submission" date="2017-09" db="EMBL/GenBank/DDBJ databases">
        <title>Depth-based differentiation of microbial function through sediment-hosted aquifers and enrichment of novel symbionts in the deep terrestrial subsurface.</title>
        <authorList>
            <person name="Probst A.J."/>
            <person name="Ladd B."/>
            <person name="Jarett J.K."/>
            <person name="Geller-Mcgrath D.E."/>
            <person name="Sieber C.M."/>
            <person name="Emerson J.B."/>
            <person name="Anantharaman K."/>
            <person name="Thomas B.C."/>
            <person name="Malmstrom R."/>
            <person name="Stieglmeier M."/>
            <person name="Klingl A."/>
            <person name="Woyke T."/>
            <person name="Ryan C.M."/>
            <person name="Banfield J.F."/>
        </authorList>
    </citation>
    <scope>NUCLEOTIDE SEQUENCE [LARGE SCALE GENOMIC DNA]</scope>
    <source>
        <strain evidence="9">CG12_big_fil_rev_8_21_14_0_65_43_15</strain>
    </source>
</reference>
<dbReference type="PROSITE" id="PS50005">
    <property type="entry name" value="TPR"/>
    <property type="match status" value="1"/>
</dbReference>
<evidence type="ECO:0000256" key="3">
    <source>
        <dbReference type="ARBA" id="ARBA00022729"/>
    </source>
</evidence>
<proteinExistence type="predicted"/>
<evidence type="ECO:0000313" key="9">
    <source>
        <dbReference type="EMBL" id="PIW66201.1"/>
    </source>
</evidence>
<dbReference type="Proteomes" id="UP000231267">
    <property type="component" value="Unassembled WGS sequence"/>
</dbReference>
<sequence>MKNSAKANIALLVLVVLLSAGLFFVVLQNMRCERIAGWDAKKQLDFAETLAAKGLKKEAVTAFDDYLKTAKISAIEAAKLLYRMGAMNMEALDYEKALYYFYKAEAADPNAGFSSQLNEKLIECLENLGLTSQAQYELSQRVTSGQQQQKAESAGAVLAKVGDEEITETEINEAIKAIPDWARENFMYGEGRLEFVRQYATTQALYKKAKRMGLEQDAEVRRAVREITKKLLVQKFLENQLKGKMDISPTDIETYYEASKDKYRQNALASVSMIKISNEKQAANALRRLKVGADFAKMAEELSEDENTRLKAGLIEPDIEKGSDIPGIGYSKEASEAIFSKKEGEITDHIKIKDAYYIFRLNSLFPEKQLSFAEVKDSVEYDFKNKKIQEQMQVLVKNTLQEQQVEIYEDRILGKEAIVQEEAAPAENKPE</sequence>
<keyword evidence="4 6" id="KW-0697">Rotamase</keyword>
<evidence type="ECO:0000256" key="4">
    <source>
        <dbReference type="ARBA" id="ARBA00023110"/>
    </source>
</evidence>
<dbReference type="InterPro" id="IPR000297">
    <property type="entry name" value="PPIase_PpiC"/>
</dbReference>
<keyword evidence="7" id="KW-0802">TPR repeat</keyword>
<keyword evidence="5 6" id="KW-0413">Isomerase</keyword>
<evidence type="ECO:0000256" key="7">
    <source>
        <dbReference type="PROSITE-ProRule" id="PRU00339"/>
    </source>
</evidence>
<evidence type="ECO:0000256" key="2">
    <source>
        <dbReference type="ARBA" id="ARBA00013194"/>
    </source>
</evidence>
<evidence type="ECO:0000313" key="10">
    <source>
        <dbReference type="Proteomes" id="UP000231267"/>
    </source>
</evidence>
<dbReference type="PROSITE" id="PS50198">
    <property type="entry name" value="PPIC_PPIASE_2"/>
    <property type="match status" value="1"/>
</dbReference>
<gene>
    <name evidence="9" type="ORF">COW11_04510</name>
</gene>
<evidence type="ECO:0000256" key="6">
    <source>
        <dbReference type="PROSITE-ProRule" id="PRU00278"/>
    </source>
</evidence>
<dbReference type="AlphaFoldDB" id="A0A2J0LEB7"/>
<feature type="repeat" description="TPR" evidence="7">
    <location>
        <begin position="78"/>
        <end position="111"/>
    </location>
</feature>
<dbReference type="SUPFAM" id="SSF54534">
    <property type="entry name" value="FKBP-like"/>
    <property type="match status" value="1"/>
</dbReference>
<comment type="catalytic activity">
    <reaction evidence="1">
        <text>[protein]-peptidylproline (omega=180) = [protein]-peptidylproline (omega=0)</text>
        <dbReference type="Rhea" id="RHEA:16237"/>
        <dbReference type="Rhea" id="RHEA-COMP:10747"/>
        <dbReference type="Rhea" id="RHEA-COMP:10748"/>
        <dbReference type="ChEBI" id="CHEBI:83833"/>
        <dbReference type="ChEBI" id="CHEBI:83834"/>
        <dbReference type="EC" id="5.2.1.8"/>
    </reaction>
</comment>
<evidence type="ECO:0000256" key="5">
    <source>
        <dbReference type="ARBA" id="ARBA00023235"/>
    </source>
</evidence>
<dbReference type="Gene3D" id="3.10.50.40">
    <property type="match status" value="1"/>
</dbReference>